<proteinExistence type="predicted"/>
<evidence type="ECO:0008006" key="4">
    <source>
        <dbReference type="Google" id="ProtNLM"/>
    </source>
</evidence>
<keyword evidence="3" id="KW-1185">Reference proteome</keyword>
<evidence type="ECO:0000256" key="1">
    <source>
        <dbReference type="SAM" id="Coils"/>
    </source>
</evidence>
<gene>
    <name evidence="2" type="ORF">CLHUN_41450</name>
</gene>
<reference evidence="2 3" key="1">
    <citation type="submission" date="2017-03" db="EMBL/GenBank/DDBJ databases">
        <title>Genome sequence of Clostridium hungatei DSM 14427.</title>
        <authorList>
            <person name="Poehlein A."/>
            <person name="Daniel R."/>
        </authorList>
    </citation>
    <scope>NUCLEOTIDE SEQUENCE [LARGE SCALE GENOMIC DNA]</scope>
    <source>
        <strain evidence="2 3">DSM 14427</strain>
    </source>
</reference>
<sequence length="145" mass="16618">MEILTILETLEELVERSASVPFSGKCLIDREEVFEIIKEMRIKLPDDIKQAKWVKEERQRILLEAQKEANGILKDAENKIASLVDEHEITKKAYEQANEIIAGAQKNAREIRLGAREYADSVLNKVEEILTDATDVIRTNRAELK</sequence>
<dbReference type="RefSeq" id="WP_080066596.1">
    <property type="nucleotide sequence ID" value="NZ_MZGX01000038.1"/>
</dbReference>
<name>A0A1V4SDS9_RUMHU</name>
<dbReference type="STRING" id="48256.CLHUN_41450"/>
<accession>A0A1V4SDS9</accession>
<organism evidence="2 3">
    <name type="scientific">Ruminiclostridium hungatei</name>
    <name type="common">Clostridium hungatei</name>
    <dbReference type="NCBI Taxonomy" id="48256"/>
    <lineage>
        <taxon>Bacteria</taxon>
        <taxon>Bacillati</taxon>
        <taxon>Bacillota</taxon>
        <taxon>Clostridia</taxon>
        <taxon>Eubacteriales</taxon>
        <taxon>Oscillospiraceae</taxon>
        <taxon>Ruminiclostridium</taxon>
    </lineage>
</organism>
<comment type="caution">
    <text evidence="2">The sequence shown here is derived from an EMBL/GenBank/DDBJ whole genome shotgun (WGS) entry which is preliminary data.</text>
</comment>
<dbReference type="EMBL" id="MZGX01000038">
    <property type="protein sequence ID" value="OPX41974.1"/>
    <property type="molecule type" value="Genomic_DNA"/>
</dbReference>
<evidence type="ECO:0000313" key="3">
    <source>
        <dbReference type="Proteomes" id="UP000191554"/>
    </source>
</evidence>
<protein>
    <recommendedName>
        <fullName evidence="4">ATPase</fullName>
    </recommendedName>
</protein>
<dbReference type="Proteomes" id="UP000191554">
    <property type="component" value="Unassembled WGS sequence"/>
</dbReference>
<dbReference type="AlphaFoldDB" id="A0A1V4SDS9"/>
<keyword evidence="1" id="KW-0175">Coiled coil</keyword>
<evidence type="ECO:0000313" key="2">
    <source>
        <dbReference type="EMBL" id="OPX41974.1"/>
    </source>
</evidence>
<dbReference type="OrthoDB" id="1690557at2"/>
<feature type="coiled-coil region" evidence="1">
    <location>
        <begin position="66"/>
        <end position="93"/>
    </location>
</feature>